<keyword evidence="3" id="KW-1185">Reference proteome</keyword>
<reference evidence="2 3" key="1">
    <citation type="submission" date="2023-11" db="EMBL/GenBank/DDBJ databases">
        <title>Coraliomargarita sp. nov., isolated from marine algae.</title>
        <authorList>
            <person name="Lee J.K."/>
            <person name="Baek J.H."/>
            <person name="Kim J.M."/>
            <person name="Choi D.G."/>
            <person name="Jeon C.O."/>
        </authorList>
    </citation>
    <scope>NUCLEOTIDE SEQUENCE [LARGE SCALE GENOMIC DNA]</scope>
    <source>
        <strain evidence="2 3">J2-16</strain>
    </source>
</reference>
<dbReference type="Proteomes" id="UP001324993">
    <property type="component" value="Chromosome"/>
</dbReference>
<evidence type="ECO:0000256" key="1">
    <source>
        <dbReference type="SAM" id="SignalP"/>
    </source>
</evidence>
<proteinExistence type="predicted"/>
<dbReference type="RefSeq" id="WP_319832162.1">
    <property type="nucleotide sequence ID" value="NZ_CP138858.1"/>
</dbReference>
<evidence type="ECO:0000313" key="2">
    <source>
        <dbReference type="EMBL" id="WPJ95269.1"/>
    </source>
</evidence>
<feature type="signal peptide" evidence="1">
    <location>
        <begin position="1"/>
        <end position="22"/>
    </location>
</feature>
<feature type="chain" id="PRO_5046960101" evidence="1">
    <location>
        <begin position="23"/>
        <end position="179"/>
    </location>
</feature>
<sequence>MTLRFQLLACSALVFFVSLAEANSGRLGSVSRRADSVENKRVEKQMWSQSQTNSMMNKSFPIEKWDKHYSSLGGKRSAISVSESKDKQMFQTKTFERKEISFEMSRWNDRMADLHKQAGIDMDARAQLVADKQLYYMMLQDSERFREMAEEVSLRDLNRYQFRRNHSDGDLPVEKAGSR</sequence>
<organism evidence="2 3">
    <name type="scientific">Coraliomargarita algicola</name>
    <dbReference type="NCBI Taxonomy" id="3092156"/>
    <lineage>
        <taxon>Bacteria</taxon>
        <taxon>Pseudomonadati</taxon>
        <taxon>Verrucomicrobiota</taxon>
        <taxon>Opitutia</taxon>
        <taxon>Puniceicoccales</taxon>
        <taxon>Coraliomargaritaceae</taxon>
        <taxon>Coraliomargarita</taxon>
    </lineage>
</organism>
<evidence type="ECO:0000313" key="3">
    <source>
        <dbReference type="Proteomes" id="UP001324993"/>
    </source>
</evidence>
<gene>
    <name evidence="2" type="ORF">SH580_17750</name>
</gene>
<protein>
    <submittedName>
        <fullName evidence="2">Uncharacterized protein</fullName>
    </submittedName>
</protein>
<keyword evidence="1" id="KW-0732">Signal</keyword>
<name>A0ABZ0RQR0_9BACT</name>
<accession>A0ABZ0RQR0</accession>
<dbReference type="EMBL" id="CP138858">
    <property type="protein sequence ID" value="WPJ95269.1"/>
    <property type="molecule type" value="Genomic_DNA"/>
</dbReference>